<reference evidence="5" key="1">
    <citation type="submission" date="2023-06" db="EMBL/GenBank/DDBJ databases">
        <title>Genome-scale phylogeny and comparative genomics of the fungal order Sordariales.</title>
        <authorList>
            <consortium name="Lawrence Berkeley National Laboratory"/>
            <person name="Hensen N."/>
            <person name="Bonometti L."/>
            <person name="Westerberg I."/>
            <person name="Brannstrom I.O."/>
            <person name="Guillou S."/>
            <person name="Cros-Aarteil S."/>
            <person name="Calhoun S."/>
            <person name="Haridas S."/>
            <person name="Kuo A."/>
            <person name="Mondo S."/>
            <person name="Pangilinan J."/>
            <person name="Riley R."/>
            <person name="Labutti K."/>
            <person name="Andreopoulos B."/>
            <person name="Lipzen A."/>
            <person name="Chen C."/>
            <person name="Yanf M."/>
            <person name="Daum C."/>
            <person name="Ng V."/>
            <person name="Clum A."/>
            <person name="Steindorff A."/>
            <person name="Ohm R."/>
            <person name="Martin F."/>
            <person name="Silar P."/>
            <person name="Natvig D."/>
            <person name="Lalanne C."/>
            <person name="Gautier V."/>
            <person name="Ament-Velasquez S.L."/>
            <person name="Kruys A."/>
            <person name="Hutchinson M.I."/>
            <person name="Powell A.J."/>
            <person name="Barry K."/>
            <person name="Miller A.N."/>
            <person name="Grigoriev I.V."/>
            <person name="Debuchy R."/>
            <person name="Gladieux P."/>
            <person name="Thoren M.H."/>
            <person name="Johannesson H."/>
        </authorList>
    </citation>
    <scope>NUCLEOTIDE SEQUENCE</scope>
    <source>
        <strain evidence="5">CBS 540.89</strain>
    </source>
</reference>
<dbReference type="EMBL" id="JAUKTV010000008">
    <property type="protein sequence ID" value="KAK0732407.1"/>
    <property type="molecule type" value="Genomic_DNA"/>
</dbReference>
<gene>
    <name evidence="5" type="ORF">B0T21DRAFT_290806</name>
</gene>
<dbReference type="GO" id="GO:0006508">
    <property type="term" value="P:proteolysis"/>
    <property type="evidence" value="ECO:0007669"/>
    <property type="project" value="UniProtKB-KW"/>
</dbReference>
<feature type="domain" description="Peptidase S8/S53" evidence="4">
    <location>
        <begin position="102"/>
        <end position="340"/>
    </location>
</feature>
<dbReference type="InterPro" id="IPR036852">
    <property type="entry name" value="Peptidase_S8/S53_dom_sf"/>
</dbReference>
<evidence type="ECO:0000259" key="4">
    <source>
        <dbReference type="Pfam" id="PF00082"/>
    </source>
</evidence>
<evidence type="ECO:0000313" key="6">
    <source>
        <dbReference type="Proteomes" id="UP001172159"/>
    </source>
</evidence>
<dbReference type="Gene3D" id="3.40.50.200">
    <property type="entry name" value="Peptidase S8/S53 domain"/>
    <property type="match status" value="1"/>
</dbReference>
<feature type="non-terminal residue" evidence="5">
    <location>
        <position position="426"/>
    </location>
</feature>
<comment type="caution">
    <text evidence="5">The sequence shown here is derived from an EMBL/GenBank/DDBJ whole genome shotgun (WGS) entry which is preliminary data.</text>
</comment>
<dbReference type="CDD" id="cd07491">
    <property type="entry name" value="Peptidases_S8_7"/>
    <property type="match status" value="1"/>
</dbReference>
<name>A0AA40BDU3_9PEZI</name>
<evidence type="ECO:0000313" key="5">
    <source>
        <dbReference type="EMBL" id="KAK0732407.1"/>
    </source>
</evidence>
<evidence type="ECO:0000256" key="2">
    <source>
        <dbReference type="ARBA" id="ARBA00022801"/>
    </source>
</evidence>
<organism evidence="5 6">
    <name type="scientific">Apiosordaria backusii</name>
    <dbReference type="NCBI Taxonomy" id="314023"/>
    <lineage>
        <taxon>Eukaryota</taxon>
        <taxon>Fungi</taxon>
        <taxon>Dikarya</taxon>
        <taxon>Ascomycota</taxon>
        <taxon>Pezizomycotina</taxon>
        <taxon>Sordariomycetes</taxon>
        <taxon>Sordariomycetidae</taxon>
        <taxon>Sordariales</taxon>
        <taxon>Lasiosphaeriaceae</taxon>
        <taxon>Apiosordaria</taxon>
    </lineage>
</organism>
<dbReference type="SUPFAM" id="SSF52743">
    <property type="entry name" value="Subtilisin-like"/>
    <property type="match status" value="1"/>
</dbReference>
<dbReference type="PRINTS" id="PR00723">
    <property type="entry name" value="SUBTILISIN"/>
</dbReference>
<dbReference type="InterPro" id="IPR000209">
    <property type="entry name" value="Peptidase_S8/S53_dom"/>
</dbReference>
<accession>A0AA40BDU3</accession>
<keyword evidence="6" id="KW-1185">Reference proteome</keyword>
<keyword evidence="2" id="KW-0378">Hydrolase</keyword>
<dbReference type="Proteomes" id="UP001172159">
    <property type="component" value="Unassembled WGS sequence"/>
</dbReference>
<evidence type="ECO:0000256" key="3">
    <source>
        <dbReference type="ARBA" id="ARBA00022825"/>
    </source>
</evidence>
<protein>
    <submittedName>
        <fullName evidence="5">Peptidase S8/S53 domain-containing protein</fullName>
    </submittedName>
</protein>
<evidence type="ECO:0000256" key="1">
    <source>
        <dbReference type="ARBA" id="ARBA00022670"/>
    </source>
</evidence>
<dbReference type="InterPro" id="IPR015500">
    <property type="entry name" value="Peptidase_S8_subtilisin-rel"/>
</dbReference>
<dbReference type="GO" id="GO:0004252">
    <property type="term" value="F:serine-type endopeptidase activity"/>
    <property type="evidence" value="ECO:0007669"/>
    <property type="project" value="InterPro"/>
</dbReference>
<sequence>VAFAAPAVEHLHLYWSGNQAVLKGWSCPTGIAQLHSSTKRKLKTVTVHASPVSGAGAAGSGSGNDEAERQHAWVRRMEDFRRAMISLHTVLQSMNLGTPERVKVALIDDGVDLSSLDSYNDIVQATGLSYYPPDGNFEMPWHRSSTGHGTIMANMIVRINPWVTLYVMKIQDGPSSDNIGRTIFADSTAKAIRGAISRKVDVISMSWTVKKKTALVTGGAGGSHIQATSVEGDAIRELEDALQAAIDAKILLFCSASDDIQAKGTDYLPYSKDPHYIFRIGAALSLGQRDPHAEDKENINYFFPGNQVADALNPRSTAQVRYHDGSSVGTALAAGLASMVIYCAVIMQTCLKTYYKKFEGIAAEVRRRDRMERAFDRVVRWNPKSIEDKKYLPVWESFGVAADSIHEAVGERKLEILEEFVMKLCS</sequence>
<dbReference type="AlphaFoldDB" id="A0AA40BDU3"/>
<keyword evidence="1" id="KW-0645">Protease</keyword>
<proteinExistence type="predicted"/>
<dbReference type="Pfam" id="PF00082">
    <property type="entry name" value="Peptidase_S8"/>
    <property type="match status" value="1"/>
</dbReference>
<keyword evidence="3" id="KW-0720">Serine protease</keyword>